<dbReference type="SUPFAM" id="SSF51735">
    <property type="entry name" value="NAD(P)-binding Rossmann-fold domains"/>
    <property type="match status" value="1"/>
</dbReference>
<reference evidence="2" key="1">
    <citation type="submission" date="2022-08" db="EMBL/GenBank/DDBJ databases">
        <authorList>
            <consortium name="DOE Joint Genome Institute"/>
            <person name="Min B."/>
            <person name="Riley R."/>
            <person name="Sierra-Patev S."/>
            <person name="Naranjo-Ortiz M."/>
            <person name="Looney B."/>
            <person name="Konkel Z."/>
            <person name="Slot J.C."/>
            <person name="Sakamoto Y."/>
            <person name="Steenwyk J.L."/>
            <person name="Rokas A."/>
            <person name="Carro J."/>
            <person name="Camarero S."/>
            <person name="Ferreira P."/>
            <person name="Molpeceres G."/>
            <person name="Ruiz-Duenas F.J."/>
            <person name="Serrano A."/>
            <person name="Henrissat B."/>
            <person name="Drula E."/>
            <person name="Hughes K.W."/>
            <person name="Mata J.L."/>
            <person name="Ishikawa N.K."/>
            <person name="Vargas-Isla R."/>
            <person name="Ushijima S."/>
            <person name="Smith C.A."/>
            <person name="Ahrendt S."/>
            <person name="Andreopoulos W."/>
            <person name="He G."/>
            <person name="Labutti K."/>
            <person name="Lipzen A."/>
            <person name="Ng V."/>
            <person name="Sandor L."/>
            <person name="Barry K."/>
            <person name="Martinez A.T."/>
            <person name="Xiao Y."/>
            <person name="Gibbons J.G."/>
            <person name="Terashima K."/>
            <person name="Hibbett D.S."/>
            <person name="Grigoriev I.V."/>
        </authorList>
    </citation>
    <scope>NUCLEOTIDE SEQUENCE</scope>
    <source>
        <strain evidence="2">Sp2 HRB7682 ss15</strain>
    </source>
</reference>
<dbReference type="InterPro" id="IPR036291">
    <property type="entry name" value="NAD(P)-bd_dom_sf"/>
</dbReference>
<proteinExistence type="predicted"/>
<protein>
    <recommendedName>
        <fullName evidence="4">NAD(P)-binding protein</fullName>
    </recommendedName>
</protein>
<evidence type="ECO:0000313" key="2">
    <source>
        <dbReference type="EMBL" id="KAJ4482894.1"/>
    </source>
</evidence>
<dbReference type="GO" id="GO:0016491">
    <property type="term" value="F:oxidoreductase activity"/>
    <property type="evidence" value="ECO:0007669"/>
    <property type="project" value="UniProtKB-KW"/>
</dbReference>
<dbReference type="InterPro" id="IPR002347">
    <property type="entry name" value="SDR_fam"/>
</dbReference>
<organism evidence="2 3">
    <name type="scientific">Lentinula lateritia</name>
    <dbReference type="NCBI Taxonomy" id="40482"/>
    <lineage>
        <taxon>Eukaryota</taxon>
        <taxon>Fungi</taxon>
        <taxon>Dikarya</taxon>
        <taxon>Basidiomycota</taxon>
        <taxon>Agaricomycotina</taxon>
        <taxon>Agaricomycetes</taxon>
        <taxon>Agaricomycetidae</taxon>
        <taxon>Agaricales</taxon>
        <taxon>Marasmiineae</taxon>
        <taxon>Omphalotaceae</taxon>
        <taxon>Lentinula</taxon>
    </lineage>
</organism>
<dbReference type="EMBL" id="JANVFS010000013">
    <property type="protein sequence ID" value="KAJ4482894.1"/>
    <property type="molecule type" value="Genomic_DNA"/>
</dbReference>
<sequence>MPARSKITAEDLKDLRGKVAIVTGGNTGIGYATIQFLVRQGAKVYMGSRNEDKAKAAIDELEAELRNDTKAGSNGGSVHWLPLDLSDPRLVRETALAFLRKEERLDILGKFMRATDGAQRFNNGMHQSMVVNHISHFLLTEILLPLLKSTAAQDDSDVRIVNVTSMYHTRVKVESFVGKESFSKDYGDTLSGHLYVYGVSKLANILHIKHLQAQLNSESARITCIAVHPGTVRTTGVQRFFDSIRFFGWFLQKVVEPIWFVSWTQGAMTSAFAAAGREVAAARESIDETKRKMYEGAYLTPVGKITKPSENAMDERLRNELYETTKEVLKEMGL</sequence>
<dbReference type="Gene3D" id="3.40.50.720">
    <property type="entry name" value="NAD(P)-binding Rossmann-like Domain"/>
    <property type="match status" value="1"/>
</dbReference>
<name>A0A9W9AHB7_9AGAR</name>
<comment type="caution">
    <text evidence="2">The sequence shown here is derived from an EMBL/GenBank/DDBJ whole genome shotgun (WGS) entry which is preliminary data.</text>
</comment>
<dbReference type="AlphaFoldDB" id="A0A9W9AHB7"/>
<evidence type="ECO:0000313" key="3">
    <source>
        <dbReference type="Proteomes" id="UP001150238"/>
    </source>
</evidence>
<dbReference type="PANTHER" id="PTHR43157:SF31">
    <property type="entry name" value="PHOSPHATIDYLINOSITOL-GLYCAN BIOSYNTHESIS CLASS F PROTEIN"/>
    <property type="match status" value="1"/>
</dbReference>
<evidence type="ECO:0008006" key="4">
    <source>
        <dbReference type="Google" id="ProtNLM"/>
    </source>
</evidence>
<dbReference type="Proteomes" id="UP001150238">
    <property type="component" value="Unassembled WGS sequence"/>
</dbReference>
<dbReference type="PRINTS" id="PR00081">
    <property type="entry name" value="GDHRDH"/>
</dbReference>
<evidence type="ECO:0000256" key="1">
    <source>
        <dbReference type="ARBA" id="ARBA00023002"/>
    </source>
</evidence>
<dbReference type="PANTHER" id="PTHR43157">
    <property type="entry name" value="PHOSPHATIDYLINOSITOL-GLYCAN BIOSYNTHESIS CLASS F PROTEIN-RELATED"/>
    <property type="match status" value="1"/>
</dbReference>
<reference evidence="2" key="2">
    <citation type="journal article" date="2023" name="Proc. Natl. Acad. Sci. U.S.A.">
        <title>A global phylogenomic analysis of the shiitake genus Lentinula.</title>
        <authorList>
            <person name="Sierra-Patev S."/>
            <person name="Min B."/>
            <person name="Naranjo-Ortiz M."/>
            <person name="Looney B."/>
            <person name="Konkel Z."/>
            <person name="Slot J.C."/>
            <person name="Sakamoto Y."/>
            <person name="Steenwyk J.L."/>
            <person name="Rokas A."/>
            <person name="Carro J."/>
            <person name="Camarero S."/>
            <person name="Ferreira P."/>
            <person name="Molpeceres G."/>
            <person name="Ruiz-Duenas F.J."/>
            <person name="Serrano A."/>
            <person name="Henrissat B."/>
            <person name="Drula E."/>
            <person name="Hughes K.W."/>
            <person name="Mata J.L."/>
            <person name="Ishikawa N.K."/>
            <person name="Vargas-Isla R."/>
            <person name="Ushijima S."/>
            <person name="Smith C.A."/>
            <person name="Donoghue J."/>
            <person name="Ahrendt S."/>
            <person name="Andreopoulos W."/>
            <person name="He G."/>
            <person name="LaButti K."/>
            <person name="Lipzen A."/>
            <person name="Ng V."/>
            <person name="Riley R."/>
            <person name="Sandor L."/>
            <person name="Barry K."/>
            <person name="Martinez A.T."/>
            <person name="Xiao Y."/>
            <person name="Gibbons J.G."/>
            <person name="Terashima K."/>
            <person name="Grigoriev I.V."/>
            <person name="Hibbett D."/>
        </authorList>
    </citation>
    <scope>NUCLEOTIDE SEQUENCE</scope>
    <source>
        <strain evidence="2">Sp2 HRB7682 ss15</strain>
    </source>
</reference>
<dbReference type="Pfam" id="PF00106">
    <property type="entry name" value="adh_short"/>
    <property type="match status" value="1"/>
</dbReference>
<keyword evidence="1" id="KW-0560">Oxidoreductase</keyword>
<accession>A0A9W9AHB7</accession>
<gene>
    <name evidence="2" type="ORF">C8J55DRAFT_427294</name>
</gene>